<reference evidence="3" key="1">
    <citation type="submission" date="2021-02" db="EMBL/GenBank/DDBJ databases">
        <authorList>
            <person name="Nowell W R."/>
        </authorList>
    </citation>
    <scope>NUCLEOTIDE SEQUENCE</scope>
</reference>
<gene>
    <name evidence="3" type="ORF">JXQ802_LOCUS37009</name>
    <name evidence="2" type="ORF">PYM288_LOCUS23792</name>
</gene>
<evidence type="ECO:0000256" key="1">
    <source>
        <dbReference type="SAM" id="MobiDB-lite"/>
    </source>
</evidence>
<feature type="region of interest" description="Disordered" evidence="1">
    <location>
        <begin position="1"/>
        <end position="25"/>
    </location>
</feature>
<dbReference type="Proteomes" id="UP000663854">
    <property type="component" value="Unassembled WGS sequence"/>
</dbReference>
<sequence>MNLNKNRQQSETMEKKSNKRQRTRKVQYLKKKYRTSSPHMKTISNETNHQYIVEDMIEINEDKLLFISQESLLKKKYYPSYTGLNLDPTLLLSDYSQISNKDFQQMLFTISTTDTERQFLVELFNNEELLTYTRQLTQFINKLIYSKLQYEQWTYYYHLGIGEGI</sequence>
<evidence type="ECO:0000313" key="3">
    <source>
        <dbReference type="EMBL" id="CAF1441153.1"/>
    </source>
</evidence>
<dbReference type="AlphaFoldDB" id="A0A815NX70"/>
<protein>
    <submittedName>
        <fullName evidence="3">Uncharacterized protein</fullName>
    </submittedName>
</protein>
<name>A0A815NX70_9BILA</name>
<dbReference type="EMBL" id="CAJNOL010001948">
    <property type="protein sequence ID" value="CAF1441153.1"/>
    <property type="molecule type" value="Genomic_DNA"/>
</dbReference>
<organism evidence="3 4">
    <name type="scientific">Rotaria sordida</name>
    <dbReference type="NCBI Taxonomy" id="392033"/>
    <lineage>
        <taxon>Eukaryota</taxon>
        <taxon>Metazoa</taxon>
        <taxon>Spiralia</taxon>
        <taxon>Gnathifera</taxon>
        <taxon>Rotifera</taxon>
        <taxon>Eurotatoria</taxon>
        <taxon>Bdelloidea</taxon>
        <taxon>Philodinida</taxon>
        <taxon>Philodinidae</taxon>
        <taxon>Rotaria</taxon>
    </lineage>
</organism>
<dbReference type="EMBL" id="CAJNOH010001140">
    <property type="protein sequence ID" value="CAF1180726.1"/>
    <property type="molecule type" value="Genomic_DNA"/>
</dbReference>
<comment type="caution">
    <text evidence="3">The sequence shown here is derived from an EMBL/GenBank/DDBJ whole genome shotgun (WGS) entry which is preliminary data.</text>
</comment>
<proteinExistence type="predicted"/>
<feature type="compositionally biased region" description="Polar residues" evidence="1">
    <location>
        <begin position="1"/>
        <end position="11"/>
    </location>
</feature>
<evidence type="ECO:0000313" key="2">
    <source>
        <dbReference type="EMBL" id="CAF1180726.1"/>
    </source>
</evidence>
<accession>A0A815NX70</accession>
<dbReference type="Proteomes" id="UP000663870">
    <property type="component" value="Unassembled WGS sequence"/>
</dbReference>
<evidence type="ECO:0000313" key="4">
    <source>
        <dbReference type="Proteomes" id="UP000663870"/>
    </source>
</evidence>
<keyword evidence="4" id="KW-1185">Reference proteome</keyword>